<dbReference type="PANTHER" id="PTHR30292:SF0">
    <property type="entry name" value="5-OXOPROLINASE SUBUNIT A"/>
    <property type="match status" value="1"/>
</dbReference>
<dbReference type="HAMAP" id="MF_00691">
    <property type="entry name" value="PxpA"/>
    <property type="match status" value="1"/>
</dbReference>
<name>A0A3M3YQT2_9PSED</name>
<dbReference type="EMBL" id="RBQC01000119">
    <property type="protein sequence ID" value="RMO84837.1"/>
    <property type="molecule type" value="Genomic_DNA"/>
</dbReference>
<dbReference type="PANTHER" id="PTHR30292">
    <property type="entry name" value="UNCHARACTERIZED PROTEIN YBGL-RELATED"/>
    <property type="match status" value="1"/>
</dbReference>
<dbReference type="GO" id="GO:0017168">
    <property type="term" value="F:5-oxoprolinase (ATP-hydrolyzing) activity"/>
    <property type="evidence" value="ECO:0007669"/>
    <property type="project" value="UniProtKB-UniRule"/>
</dbReference>
<gene>
    <name evidence="1" type="primary">pxpA</name>
    <name evidence="2" type="ORF">ALQ32_04775</name>
</gene>
<reference evidence="2 3" key="1">
    <citation type="submission" date="2018-08" db="EMBL/GenBank/DDBJ databases">
        <title>Recombination of ecologically and evolutionarily significant loci maintains genetic cohesion in the Pseudomonas syringae species complex.</title>
        <authorList>
            <person name="Dillon M."/>
            <person name="Thakur S."/>
            <person name="Almeida R.N.D."/>
            <person name="Weir B.S."/>
            <person name="Guttman D.S."/>
        </authorList>
    </citation>
    <scope>NUCLEOTIDE SEQUENCE [LARGE SCALE GENOMIC DNA]</scope>
    <source>
        <strain evidence="2 3">ICMP 4092</strain>
    </source>
</reference>
<dbReference type="InterPro" id="IPR011330">
    <property type="entry name" value="Glyco_hydro/deAcase_b/a-brl"/>
</dbReference>
<dbReference type="GO" id="GO:0005975">
    <property type="term" value="P:carbohydrate metabolic process"/>
    <property type="evidence" value="ECO:0007669"/>
    <property type="project" value="InterPro"/>
</dbReference>
<evidence type="ECO:0000256" key="1">
    <source>
        <dbReference type="HAMAP-Rule" id="MF_00691"/>
    </source>
</evidence>
<protein>
    <recommendedName>
        <fullName evidence="1">5-oxoprolinase subunit A</fullName>
        <shortName evidence="1">5-OPase subunit A</shortName>
        <ecNumber evidence="1">3.5.2.9</ecNumber>
    </recommendedName>
    <alternativeName>
        <fullName evidence="1">5-oxoprolinase (ATP-hydrolyzing) subunit A</fullName>
    </alternativeName>
</protein>
<dbReference type="InterPro" id="IPR005501">
    <property type="entry name" value="LamB/YcsF/PxpA-like"/>
</dbReference>
<comment type="subunit">
    <text evidence="1">Forms a complex composed of PxpA, PxpB and PxpC.</text>
</comment>
<dbReference type="AlphaFoldDB" id="A0A3M3YQT2"/>
<evidence type="ECO:0000313" key="2">
    <source>
        <dbReference type="EMBL" id="RMO84837.1"/>
    </source>
</evidence>
<comment type="caution">
    <text evidence="2">The sequence shown here is derived from an EMBL/GenBank/DDBJ whole genome shotgun (WGS) entry which is preliminary data.</text>
</comment>
<dbReference type="Proteomes" id="UP000268056">
    <property type="component" value="Unassembled WGS sequence"/>
</dbReference>
<dbReference type="SUPFAM" id="SSF88713">
    <property type="entry name" value="Glycoside hydrolase/deacetylase"/>
    <property type="match status" value="1"/>
</dbReference>
<keyword evidence="1" id="KW-0378">Hydrolase</keyword>
<sequence>MEQCFRDDIRVRDVGGQHHRHVEASFQQALLNGLPFLLVHLYGHVRVPVLKPLQMMRQKVTDDGIAGSQAQDAAGTNVRQGAVHCIIDTAQDYVGTIEKVPAGLGQIHALRRALKQQRAEHALQFLDRRGDCRLGNIEVDRGLRDLPDLGGCNEIADLAQGQGHRHSTQKGICFSEDNVSVNRSTQGVKGNLTWFAHTQIALGVKAMQIDFNSDMGESFGAWTIGDGVDTELMAFISSANIATGFHAGDPGTMRRTIEQAKRLGVAIGAHPGFRDLVGFGRRHINAPAQELVDDMLYQLGALRELARVQGVPLQHFKPHGALYMHLARDEEAARLLVENLQRLEPDLLLYCMPGSVICNVAQELGQPVVREFYADRAYDLSGSIVFTRNVRAHDPAEVAARVIRACQQGLVRTVEGDDLAIQFDSICVHSDTPGALALAQATRQALDGAGIEVRTPR</sequence>
<dbReference type="EC" id="3.5.2.9" evidence="1"/>
<accession>A0A3M3YQT2</accession>
<comment type="function">
    <text evidence="1">Catalyzes the cleavage of 5-oxoproline to form L-glutamate coupled to the hydrolysis of ATP to ADP and inorganic phosphate.</text>
</comment>
<dbReference type="Pfam" id="PF03746">
    <property type="entry name" value="LamB_YcsF"/>
    <property type="match status" value="1"/>
</dbReference>
<proteinExistence type="inferred from homology"/>
<keyword evidence="1" id="KW-0067">ATP-binding</keyword>
<comment type="catalytic activity">
    <reaction evidence="1">
        <text>5-oxo-L-proline + ATP + 2 H2O = L-glutamate + ADP + phosphate + H(+)</text>
        <dbReference type="Rhea" id="RHEA:10348"/>
        <dbReference type="ChEBI" id="CHEBI:15377"/>
        <dbReference type="ChEBI" id="CHEBI:15378"/>
        <dbReference type="ChEBI" id="CHEBI:29985"/>
        <dbReference type="ChEBI" id="CHEBI:30616"/>
        <dbReference type="ChEBI" id="CHEBI:43474"/>
        <dbReference type="ChEBI" id="CHEBI:58402"/>
        <dbReference type="ChEBI" id="CHEBI:456216"/>
        <dbReference type="EC" id="3.5.2.9"/>
    </reaction>
</comment>
<dbReference type="GO" id="GO:0005524">
    <property type="term" value="F:ATP binding"/>
    <property type="evidence" value="ECO:0007669"/>
    <property type="project" value="UniProtKB-UniRule"/>
</dbReference>
<dbReference type="NCBIfam" id="NF003816">
    <property type="entry name" value="PRK05406.1-5"/>
    <property type="match status" value="1"/>
</dbReference>
<comment type="similarity">
    <text evidence="1">Belongs to the LamB/PxpA family.</text>
</comment>
<dbReference type="Gene3D" id="3.20.20.370">
    <property type="entry name" value="Glycoside hydrolase/deacetylase"/>
    <property type="match status" value="1"/>
</dbReference>
<organism evidence="2 3">
    <name type="scientific">Pseudomonas syringae pv. tagetis</name>
    <dbReference type="NCBI Taxonomy" id="129140"/>
    <lineage>
        <taxon>Bacteria</taxon>
        <taxon>Pseudomonadati</taxon>
        <taxon>Pseudomonadota</taxon>
        <taxon>Gammaproteobacteria</taxon>
        <taxon>Pseudomonadales</taxon>
        <taxon>Pseudomonadaceae</taxon>
        <taxon>Pseudomonas</taxon>
    </lineage>
</organism>
<evidence type="ECO:0000313" key="3">
    <source>
        <dbReference type="Proteomes" id="UP000268056"/>
    </source>
</evidence>
<keyword evidence="1" id="KW-0547">Nucleotide-binding</keyword>
<dbReference type="NCBIfam" id="NF003814">
    <property type="entry name" value="PRK05406.1-3"/>
    <property type="match status" value="1"/>
</dbReference>